<keyword evidence="1" id="KW-1133">Transmembrane helix</keyword>
<accession>A0ABP0WNU4</accession>
<dbReference type="EMBL" id="OZ020097">
    <property type="protein sequence ID" value="CAK9268064.1"/>
    <property type="molecule type" value="Genomic_DNA"/>
</dbReference>
<keyword evidence="1" id="KW-0812">Transmembrane</keyword>
<protein>
    <recommendedName>
        <fullName evidence="4">ATP synthase protein MI25</fullName>
    </recommendedName>
</protein>
<evidence type="ECO:0000313" key="3">
    <source>
        <dbReference type="Proteomes" id="UP001497444"/>
    </source>
</evidence>
<reference evidence="2 3" key="1">
    <citation type="submission" date="2024-02" db="EMBL/GenBank/DDBJ databases">
        <authorList>
            <consortium name="ELIXIR-Norway"/>
            <consortium name="Elixir Norway"/>
        </authorList>
    </citation>
    <scope>NUCLEOTIDE SEQUENCE [LARGE SCALE GENOMIC DNA]</scope>
</reference>
<evidence type="ECO:0000313" key="2">
    <source>
        <dbReference type="EMBL" id="CAK9268064.1"/>
    </source>
</evidence>
<sequence length="159" mass="18052">MLLVLNAMSQGTLIISFMVIVVIRGSSRFFLSLEDNIFRIIGGDRIQVSFSHSMAQESKTKSLEIVQLLQNVCAKYCYLLEDLSPKLLAEKRSTLESLGDDLHFQGQEALLTEKAQTCAAKSWQQSLVMELQHRMWMTQQTNFWAGVAKIIFNQMASML</sequence>
<keyword evidence="1" id="KW-0472">Membrane</keyword>
<evidence type="ECO:0000256" key="1">
    <source>
        <dbReference type="SAM" id="Phobius"/>
    </source>
</evidence>
<proteinExistence type="predicted"/>
<keyword evidence="3" id="KW-1185">Reference proteome</keyword>
<feature type="transmembrane region" description="Helical" evidence="1">
    <location>
        <begin position="12"/>
        <end position="31"/>
    </location>
</feature>
<gene>
    <name evidence="2" type="ORF">CSSPJE1EN1_LOCUS13542</name>
</gene>
<name>A0ABP0WNU4_9BRYO</name>
<organism evidence="2 3">
    <name type="scientific">Sphagnum jensenii</name>
    <dbReference type="NCBI Taxonomy" id="128206"/>
    <lineage>
        <taxon>Eukaryota</taxon>
        <taxon>Viridiplantae</taxon>
        <taxon>Streptophyta</taxon>
        <taxon>Embryophyta</taxon>
        <taxon>Bryophyta</taxon>
        <taxon>Sphagnophytina</taxon>
        <taxon>Sphagnopsida</taxon>
        <taxon>Sphagnales</taxon>
        <taxon>Sphagnaceae</taxon>
        <taxon>Sphagnum</taxon>
    </lineage>
</organism>
<dbReference type="Proteomes" id="UP001497444">
    <property type="component" value="Chromosome 2"/>
</dbReference>
<evidence type="ECO:0008006" key="4">
    <source>
        <dbReference type="Google" id="ProtNLM"/>
    </source>
</evidence>